<dbReference type="InterPro" id="IPR002577">
    <property type="entry name" value="HTH_HxlR"/>
</dbReference>
<dbReference type="PANTHER" id="PTHR33204">
    <property type="entry name" value="TRANSCRIPTIONAL REGULATOR, MARR FAMILY"/>
    <property type="match status" value="1"/>
</dbReference>
<keyword evidence="2" id="KW-0238">DNA-binding</keyword>
<dbReference type="EMBL" id="BSUJ01000001">
    <property type="protein sequence ID" value="GMA21683.1"/>
    <property type="molecule type" value="Genomic_DNA"/>
</dbReference>
<dbReference type="Gene3D" id="1.10.10.10">
    <property type="entry name" value="Winged helix-like DNA-binding domain superfamily/Winged helix DNA-binding domain"/>
    <property type="match status" value="1"/>
</dbReference>
<keyword evidence="1" id="KW-0805">Transcription regulation</keyword>
<gene>
    <name evidence="5" type="ORF">GCM10025862_37040</name>
</gene>
<dbReference type="Pfam" id="PF01638">
    <property type="entry name" value="HxlR"/>
    <property type="match status" value="1"/>
</dbReference>
<dbReference type="PANTHER" id="PTHR33204:SF37">
    <property type="entry name" value="HTH-TYPE TRANSCRIPTIONAL REGULATOR YODB"/>
    <property type="match status" value="1"/>
</dbReference>
<dbReference type="SUPFAM" id="SSF46785">
    <property type="entry name" value="Winged helix' DNA-binding domain"/>
    <property type="match status" value="1"/>
</dbReference>
<accession>A0ABQ6HVG3</accession>
<name>A0ABQ6HVG3_9MICO</name>
<keyword evidence="6" id="KW-1185">Reference proteome</keyword>
<reference evidence="6" key="1">
    <citation type="journal article" date="2019" name="Int. J. Syst. Evol. Microbiol.">
        <title>The Global Catalogue of Microorganisms (GCM) 10K type strain sequencing project: providing services to taxonomists for standard genome sequencing and annotation.</title>
        <authorList>
            <consortium name="The Broad Institute Genomics Platform"/>
            <consortium name="The Broad Institute Genome Sequencing Center for Infectious Disease"/>
            <person name="Wu L."/>
            <person name="Ma J."/>
        </authorList>
    </citation>
    <scope>NUCLEOTIDE SEQUENCE [LARGE SCALE GENOMIC DNA]</scope>
    <source>
        <strain evidence="6">NBRC 105830</strain>
    </source>
</reference>
<dbReference type="InterPro" id="IPR036388">
    <property type="entry name" value="WH-like_DNA-bd_sf"/>
</dbReference>
<dbReference type="InterPro" id="IPR036390">
    <property type="entry name" value="WH_DNA-bd_sf"/>
</dbReference>
<comment type="caution">
    <text evidence="5">The sequence shown here is derived from an EMBL/GenBank/DDBJ whole genome shotgun (WGS) entry which is preliminary data.</text>
</comment>
<protein>
    <submittedName>
        <fullName evidence="5">Transcriptional regulator</fullName>
    </submittedName>
</protein>
<dbReference type="Proteomes" id="UP001157109">
    <property type="component" value="Unassembled WGS sequence"/>
</dbReference>
<evidence type="ECO:0000259" key="4">
    <source>
        <dbReference type="PROSITE" id="PS51118"/>
    </source>
</evidence>
<evidence type="ECO:0000313" key="6">
    <source>
        <dbReference type="Proteomes" id="UP001157109"/>
    </source>
</evidence>
<evidence type="ECO:0000313" key="5">
    <source>
        <dbReference type="EMBL" id="GMA21683.1"/>
    </source>
</evidence>
<sequence length="138" mass="15314">METEYLKVTEREDEPVDGMQPFDVLNPACPSRTVLRHLTDRWTPLVVGVLAAGPARFGELRDQVGGVTAKVLTQTLRSMERDGLVVRRALATMPPRVDYELTALGRTLVEPLDALRGWAEQHAGEVLEARSSYDEATL</sequence>
<keyword evidence="3" id="KW-0804">Transcription</keyword>
<dbReference type="PROSITE" id="PS51118">
    <property type="entry name" value="HTH_HXLR"/>
    <property type="match status" value="1"/>
</dbReference>
<evidence type="ECO:0000256" key="3">
    <source>
        <dbReference type="ARBA" id="ARBA00023163"/>
    </source>
</evidence>
<feature type="domain" description="HTH hxlR-type" evidence="4">
    <location>
        <begin position="29"/>
        <end position="127"/>
    </location>
</feature>
<proteinExistence type="predicted"/>
<organism evidence="5 6">
    <name type="scientific">Arsenicicoccus piscis</name>
    <dbReference type="NCBI Taxonomy" id="673954"/>
    <lineage>
        <taxon>Bacteria</taxon>
        <taxon>Bacillati</taxon>
        <taxon>Actinomycetota</taxon>
        <taxon>Actinomycetes</taxon>
        <taxon>Micrococcales</taxon>
        <taxon>Intrasporangiaceae</taxon>
        <taxon>Arsenicicoccus</taxon>
    </lineage>
</organism>
<evidence type="ECO:0000256" key="1">
    <source>
        <dbReference type="ARBA" id="ARBA00023015"/>
    </source>
</evidence>
<evidence type="ECO:0000256" key="2">
    <source>
        <dbReference type="ARBA" id="ARBA00023125"/>
    </source>
</evidence>